<dbReference type="RefSeq" id="WP_117622379.1">
    <property type="nucleotide sequence ID" value="NZ_QRQF01000037.1"/>
</dbReference>
<dbReference type="EMBL" id="QSSQ01000037">
    <property type="protein sequence ID" value="RGL97522.1"/>
    <property type="molecule type" value="Genomic_DNA"/>
</dbReference>
<keyword evidence="1" id="KW-0732">Signal</keyword>
<feature type="signal peptide" evidence="1">
    <location>
        <begin position="1"/>
        <end position="27"/>
    </location>
</feature>
<dbReference type="AlphaFoldDB" id="A0A3E4TXV5"/>
<gene>
    <name evidence="2" type="ORF">DXC39_25560</name>
</gene>
<dbReference type="Proteomes" id="UP000261257">
    <property type="component" value="Unassembled WGS sequence"/>
</dbReference>
<comment type="caution">
    <text evidence="2">The sequence shown here is derived from an EMBL/GenBank/DDBJ whole genome shotgun (WGS) entry which is preliminary data.</text>
</comment>
<accession>A0A3E4TXV5</accession>
<evidence type="ECO:0000256" key="1">
    <source>
        <dbReference type="SAM" id="SignalP"/>
    </source>
</evidence>
<proteinExistence type="predicted"/>
<name>A0A3E4TXV5_9FIRM</name>
<feature type="chain" id="PRO_5017782950" evidence="1">
    <location>
        <begin position="28"/>
        <end position="270"/>
    </location>
</feature>
<protein>
    <submittedName>
        <fullName evidence="2">Uncharacterized protein</fullName>
    </submittedName>
</protein>
<sequence>MSKFIVKIISITLSVIIAASSASFAFAQEPINSNQKTNIHYEKGSIEGLFDSSVARNDFKELVYTYHQNGESYRVYDQANNDLTNTNSFIYKVGLNGEEKLVRQEKVTVSNNIVYTTVTENGQEKTYTLDLNKNKELQIVPETRGTWAGYPVSDTFVDWGSFKQKYNVAGTTATAVSATIKAIVSVATGIDPAVKVVVSAITVVANYIFQNSIKWTYVIEDVAFRWTEIPTAAVQQRAVERTIRTFYTDSNYATEIDSVTTTAYAKDYKD</sequence>
<reference evidence="2 3" key="1">
    <citation type="submission" date="2018-08" db="EMBL/GenBank/DDBJ databases">
        <title>A genome reference for cultivated species of the human gut microbiota.</title>
        <authorList>
            <person name="Zou Y."/>
            <person name="Xue W."/>
            <person name="Luo G."/>
        </authorList>
    </citation>
    <scope>NUCLEOTIDE SEQUENCE [LARGE SCALE GENOMIC DNA]</scope>
    <source>
        <strain evidence="2 3">TF05-11AC</strain>
    </source>
</reference>
<evidence type="ECO:0000313" key="2">
    <source>
        <dbReference type="EMBL" id="RGL97522.1"/>
    </source>
</evidence>
<evidence type="ECO:0000313" key="3">
    <source>
        <dbReference type="Proteomes" id="UP000261257"/>
    </source>
</evidence>
<organism evidence="2 3">
    <name type="scientific">Hungatella hathewayi</name>
    <dbReference type="NCBI Taxonomy" id="154046"/>
    <lineage>
        <taxon>Bacteria</taxon>
        <taxon>Bacillati</taxon>
        <taxon>Bacillota</taxon>
        <taxon>Clostridia</taxon>
        <taxon>Lachnospirales</taxon>
        <taxon>Lachnospiraceae</taxon>
        <taxon>Hungatella</taxon>
    </lineage>
</organism>